<dbReference type="PANTHER" id="PTHR43111:SF1">
    <property type="entry name" value="ALDEHYDE DEHYDROGENASE B-RELATED"/>
    <property type="match status" value="1"/>
</dbReference>
<keyword evidence="1" id="KW-0812">Transmembrane</keyword>
<dbReference type="InterPro" id="IPR016161">
    <property type="entry name" value="Ald_DH/histidinol_DH"/>
</dbReference>
<protein>
    <recommendedName>
        <fullName evidence="4">Aldehyde dehydrogenase domain-containing protein</fullName>
    </recommendedName>
</protein>
<evidence type="ECO:0000313" key="2">
    <source>
        <dbReference type="EMBL" id="RMX77055.1"/>
    </source>
</evidence>
<keyword evidence="1" id="KW-0472">Membrane</keyword>
<reference evidence="2 3" key="1">
    <citation type="journal article" date="2018" name="BMC Genomics">
        <title>Genomic evidence for intraspecific hybridization in a clonal and extremely halotolerant yeast.</title>
        <authorList>
            <person name="Gostincar C."/>
            <person name="Stajich J.E."/>
            <person name="Zupancic J."/>
            <person name="Zalar P."/>
            <person name="Gunde-Cimerman N."/>
        </authorList>
    </citation>
    <scope>NUCLEOTIDE SEQUENCE [LARGE SCALE GENOMIC DNA]</scope>
    <source>
        <strain evidence="2 3">EXF-6656</strain>
    </source>
</reference>
<dbReference type="InterPro" id="IPR016163">
    <property type="entry name" value="Ald_DH_C"/>
</dbReference>
<dbReference type="GO" id="GO:0016620">
    <property type="term" value="F:oxidoreductase activity, acting on the aldehyde or oxo group of donors, NAD or NADP as acceptor"/>
    <property type="evidence" value="ECO:0007669"/>
    <property type="project" value="InterPro"/>
</dbReference>
<dbReference type="Proteomes" id="UP000281245">
    <property type="component" value="Unassembled WGS sequence"/>
</dbReference>
<proteinExistence type="predicted"/>
<gene>
    <name evidence="2" type="ORF">D0869_10177</name>
</gene>
<feature type="transmembrane region" description="Helical" evidence="1">
    <location>
        <begin position="475"/>
        <end position="498"/>
    </location>
</feature>
<accession>A0A3M6WEX3</accession>
<dbReference type="EMBL" id="QWIJ01001012">
    <property type="protein sequence ID" value="RMX77055.1"/>
    <property type="molecule type" value="Genomic_DNA"/>
</dbReference>
<dbReference type="Gene3D" id="3.40.605.10">
    <property type="entry name" value="Aldehyde Dehydrogenase, Chain A, domain 1"/>
    <property type="match status" value="1"/>
</dbReference>
<name>A0A3M6WEX3_HORWE</name>
<evidence type="ECO:0000256" key="1">
    <source>
        <dbReference type="SAM" id="Phobius"/>
    </source>
</evidence>
<dbReference type="InterPro" id="IPR016162">
    <property type="entry name" value="Ald_DH_N"/>
</dbReference>
<evidence type="ECO:0000313" key="3">
    <source>
        <dbReference type="Proteomes" id="UP000281245"/>
    </source>
</evidence>
<comment type="caution">
    <text evidence="2">The sequence shown here is derived from an EMBL/GenBank/DDBJ whole genome shotgun (WGS) entry which is preliminary data.</text>
</comment>
<feature type="transmembrane region" description="Helical" evidence="1">
    <location>
        <begin position="128"/>
        <end position="150"/>
    </location>
</feature>
<keyword evidence="1" id="KW-1133">Transmembrane helix</keyword>
<dbReference type="SUPFAM" id="SSF53720">
    <property type="entry name" value="ALDH-like"/>
    <property type="match status" value="1"/>
</dbReference>
<dbReference type="OrthoDB" id="5596991at2759"/>
<organism evidence="2 3">
    <name type="scientific">Hortaea werneckii</name>
    <name type="common">Black yeast</name>
    <name type="synonym">Cladosporium werneckii</name>
    <dbReference type="NCBI Taxonomy" id="91943"/>
    <lineage>
        <taxon>Eukaryota</taxon>
        <taxon>Fungi</taxon>
        <taxon>Dikarya</taxon>
        <taxon>Ascomycota</taxon>
        <taxon>Pezizomycotina</taxon>
        <taxon>Dothideomycetes</taxon>
        <taxon>Dothideomycetidae</taxon>
        <taxon>Mycosphaerellales</taxon>
        <taxon>Teratosphaeriaceae</taxon>
        <taxon>Hortaea</taxon>
    </lineage>
</organism>
<dbReference type="AlphaFoldDB" id="A0A3M6WEX3"/>
<evidence type="ECO:0008006" key="4">
    <source>
        <dbReference type="Google" id="ProtNLM"/>
    </source>
</evidence>
<sequence length="505" mass="55484">MWRFESNEGRSEQHSTMANTFPQIRASAIDGRAVNVYYRQRQMERLHDAITKAFSEILKAIETDHDQTPAEAAIEMYLAMQALKSDYASLQPKQAHHDEYLIASGKNARSNRRSVGVVYIEPCSRHTLFYSVIAPLSAAMAAGNCVIVLLESNLRTLSSLLREMLSSSLDSDTFAIASDPIQDELLLESALVVRQSGNEQTPGINLLSSLAKSKTVAVVDRTADISVAARELVAATFAFGGRSPYAPDFIFVNEFVKRAFLQAVVAECAKFNSLQAVNPQAEKSSKAQAMNDYVTSLRQADPQSRIVLQEQKMAVLDLYDRAKAPLTTKNEYPLMLVHGVRSLDDAIDLIGSSASNTRAANLAAYHFGNPATGKYLSQFIDAEVSFVNYVPRELLVGPAFPTGHPIELRTRYPRELFTVHRPAFINSPVSEKGIREMLVSSNRAAAAKLVQAATVPLNVMKRHPGGGVGFFEQGFLMNAGLILTTTVSITGVGLYWLVKHGRTPW</sequence>
<dbReference type="Gene3D" id="3.40.309.10">
    <property type="entry name" value="Aldehyde Dehydrogenase, Chain A, domain 2"/>
    <property type="match status" value="1"/>
</dbReference>
<dbReference type="PANTHER" id="PTHR43111">
    <property type="entry name" value="ALDEHYDE DEHYDROGENASE B-RELATED"/>
    <property type="match status" value="1"/>
</dbReference>